<protein>
    <submittedName>
        <fullName evidence="7">S-layer homology domain-containing protein</fullName>
    </submittedName>
</protein>
<dbReference type="InterPro" id="IPR044060">
    <property type="entry name" value="Bacterial_rp_domain"/>
</dbReference>
<keyword evidence="4" id="KW-0862">Zinc</keyword>
<evidence type="ECO:0000256" key="4">
    <source>
        <dbReference type="ARBA" id="ARBA00022833"/>
    </source>
</evidence>
<feature type="signal peptide" evidence="5">
    <location>
        <begin position="1"/>
        <end position="25"/>
    </location>
</feature>
<evidence type="ECO:0000313" key="7">
    <source>
        <dbReference type="EMBL" id="MBZ0156115.1"/>
    </source>
</evidence>
<evidence type="ECO:0000256" key="2">
    <source>
        <dbReference type="ARBA" id="ARBA00022723"/>
    </source>
</evidence>
<dbReference type="InterPro" id="IPR001119">
    <property type="entry name" value="SLH_dom"/>
</dbReference>
<keyword evidence="2" id="KW-0479">Metal-binding</keyword>
<dbReference type="GO" id="GO:0006508">
    <property type="term" value="P:proteolysis"/>
    <property type="evidence" value="ECO:0007669"/>
    <property type="project" value="UniProtKB-KW"/>
</dbReference>
<keyword evidence="1" id="KW-0645">Protease</keyword>
<evidence type="ECO:0000256" key="5">
    <source>
        <dbReference type="SAM" id="SignalP"/>
    </source>
</evidence>
<evidence type="ECO:0000313" key="8">
    <source>
        <dbReference type="Proteomes" id="UP000705867"/>
    </source>
</evidence>
<proteinExistence type="predicted"/>
<reference evidence="7" key="2">
    <citation type="submission" date="2021-08" db="EMBL/GenBank/DDBJ databases">
        <authorList>
            <person name="Dalcin Martins P."/>
        </authorList>
    </citation>
    <scope>NUCLEOTIDE SEQUENCE</scope>
    <source>
        <strain evidence="7">MAG_39</strain>
    </source>
</reference>
<reference evidence="7" key="1">
    <citation type="journal article" date="2021" name="bioRxiv">
        <title>Unraveling nitrogen, sulfur and carbon metabolic pathways and microbial community transcriptional responses to substrate deprivation and toxicity stresses in a bioreactor mimicking anoxic brackish coastal sediment conditions.</title>
        <authorList>
            <person name="Martins P.D."/>
            <person name="Echeveste M.J."/>
            <person name="Arshad A."/>
            <person name="Kurth J."/>
            <person name="Ouboter H."/>
            <person name="Jetten M.S.M."/>
            <person name="Welte C.U."/>
        </authorList>
    </citation>
    <scope>NUCLEOTIDE SEQUENCE</scope>
    <source>
        <strain evidence="7">MAG_39</strain>
    </source>
</reference>
<keyword evidence="5" id="KW-0732">Signal</keyword>
<dbReference type="SUPFAM" id="SSF55486">
    <property type="entry name" value="Metalloproteases ('zincins'), catalytic domain"/>
    <property type="match status" value="1"/>
</dbReference>
<dbReference type="GO" id="GO:0004222">
    <property type="term" value="F:metalloendopeptidase activity"/>
    <property type="evidence" value="ECO:0007669"/>
    <property type="project" value="InterPro"/>
</dbReference>
<dbReference type="InterPro" id="IPR024079">
    <property type="entry name" value="MetalloPept_cat_dom_sf"/>
</dbReference>
<dbReference type="PRINTS" id="PR00138">
    <property type="entry name" value="MATRIXIN"/>
</dbReference>
<evidence type="ECO:0000256" key="1">
    <source>
        <dbReference type="ARBA" id="ARBA00022670"/>
    </source>
</evidence>
<dbReference type="GO" id="GO:0030198">
    <property type="term" value="P:extracellular matrix organization"/>
    <property type="evidence" value="ECO:0007669"/>
    <property type="project" value="TreeGrafter"/>
</dbReference>
<dbReference type="Pfam" id="PF18998">
    <property type="entry name" value="Flg_new_2"/>
    <property type="match status" value="1"/>
</dbReference>
<dbReference type="PROSITE" id="PS51272">
    <property type="entry name" value="SLH"/>
    <property type="match status" value="2"/>
</dbReference>
<feature type="domain" description="SLH" evidence="6">
    <location>
        <begin position="284"/>
        <end position="347"/>
    </location>
</feature>
<comment type="caution">
    <text evidence="7">The sequence shown here is derived from an EMBL/GenBank/DDBJ whole genome shotgun (WGS) entry which is preliminary data.</text>
</comment>
<name>A0A953JCJ1_9BACT</name>
<keyword evidence="3" id="KW-0378">Hydrolase</keyword>
<dbReference type="GO" id="GO:0031012">
    <property type="term" value="C:extracellular matrix"/>
    <property type="evidence" value="ECO:0007669"/>
    <property type="project" value="InterPro"/>
</dbReference>
<dbReference type="InterPro" id="IPR021190">
    <property type="entry name" value="Pept_M10A"/>
</dbReference>
<feature type="chain" id="PRO_5037901289" evidence="5">
    <location>
        <begin position="26"/>
        <end position="461"/>
    </location>
</feature>
<dbReference type="GO" id="GO:0030574">
    <property type="term" value="P:collagen catabolic process"/>
    <property type="evidence" value="ECO:0007669"/>
    <property type="project" value="TreeGrafter"/>
</dbReference>
<dbReference type="Gene3D" id="3.40.390.10">
    <property type="entry name" value="Collagenase (Catalytic Domain)"/>
    <property type="match status" value="1"/>
</dbReference>
<dbReference type="EMBL" id="JAIOIV010000064">
    <property type="protein sequence ID" value="MBZ0156115.1"/>
    <property type="molecule type" value="Genomic_DNA"/>
</dbReference>
<sequence length="461" mass="49332">MTDRALSAAKVFVLFVLVTAVPAAAFQANTSGTGSEIKWSSPLAVYYLNPAGAPAGSEEAVQRALGTWSSVPTSSFAFTYGGTTTNSSWGVRDRVNILTFGPMDESSVLAANYFWFTTDGRLLDSDIKFNTRFSLSTDGSSGGFDLESLALHELGHSLSLSDLYNPGDNTKVMYGYLGQGWIKRSLHQDDIDGISHLYPVAQPVTYYTLAAARSGTGSGTVSSTPPGIDCGEDCTESYISSTLVTLTATPSSGSAFSGWSGGACSGIGTCTLTMNAAANVTAVFTKTFSDISPSYWAYEYINALYESGITTGCGGGRYCPSDRVTRAQMAAFIVRANFGEDFSYTVTPYFSDVPASTPYFKYVQKLKDEGITTVSSLYDSEGEVTRGQAAAFIVRAKFGESFSYTATPYFSDVPAENPYFRYVQKLKDEGITTVSGQYAIDTVIPRDQMAALLSRAFLGMP</sequence>
<dbReference type="Proteomes" id="UP000705867">
    <property type="component" value="Unassembled WGS sequence"/>
</dbReference>
<dbReference type="InterPro" id="IPR001818">
    <property type="entry name" value="Pept_M10_metallopeptidase"/>
</dbReference>
<evidence type="ECO:0000259" key="6">
    <source>
        <dbReference type="PROSITE" id="PS51272"/>
    </source>
</evidence>
<evidence type="ECO:0000256" key="3">
    <source>
        <dbReference type="ARBA" id="ARBA00022801"/>
    </source>
</evidence>
<dbReference type="AlphaFoldDB" id="A0A953JCJ1"/>
<organism evidence="7 8">
    <name type="scientific">Candidatus Nitrobium versatile</name>
    <dbReference type="NCBI Taxonomy" id="2884831"/>
    <lineage>
        <taxon>Bacteria</taxon>
        <taxon>Pseudomonadati</taxon>
        <taxon>Nitrospirota</taxon>
        <taxon>Nitrospiria</taxon>
        <taxon>Nitrospirales</taxon>
        <taxon>Nitrospiraceae</taxon>
        <taxon>Candidatus Nitrobium</taxon>
    </lineage>
</organism>
<dbReference type="GO" id="GO:0008270">
    <property type="term" value="F:zinc ion binding"/>
    <property type="evidence" value="ECO:0007669"/>
    <property type="project" value="InterPro"/>
</dbReference>
<dbReference type="PANTHER" id="PTHR10201">
    <property type="entry name" value="MATRIX METALLOPROTEINASE"/>
    <property type="match status" value="1"/>
</dbReference>
<dbReference type="Pfam" id="PF00413">
    <property type="entry name" value="Peptidase_M10"/>
    <property type="match status" value="1"/>
</dbReference>
<dbReference type="Pfam" id="PF00395">
    <property type="entry name" value="SLH"/>
    <property type="match status" value="2"/>
</dbReference>
<gene>
    <name evidence="7" type="ORF">K8I29_07855</name>
</gene>
<accession>A0A953JCJ1</accession>
<feature type="domain" description="SLH" evidence="6">
    <location>
        <begin position="406"/>
        <end position="461"/>
    </location>
</feature>
<dbReference type="PANTHER" id="PTHR10201:SF304">
    <property type="entry name" value="PEPTIDASE METALLOPEPTIDASE DOMAIN-CONTAINING PROTEIN"/>
    <property type="match status" value="1"/>
</dbReference>